<reference evidence="1" key="2">
    <citation type="journal article" date="2020" name="Nat. Commun.">
        <title>Large-scale genome sequencing of mycorrhizal fungi provides insights into the early evolution of symbiotic traits.</title>
        <authorList>
            <person name="Miyauchi S."/>
            <person name="Kiss E."/>
            <person name="Kuo A."/>
            <person name="Drula E."/>
            <person name="Kohler A."/>
            <person name="Sanchez-Garcia M."/>
            <person name="Morin E."/>
            <person name="Andreopoulos B."/>
            <person name="Barry K.W."/>
            <person name="Bonito G."/>
            <person name="Buee M."/>
            <person name="Carver A."/>
            <person name="Chen C."/>
            <person name="Cichocki N."/>
            <person name="Clum A."/>
            <person name="Culley D."/>
            <person name="Crous P.W."/>
            <person name="Fauchery L."/>
            <person name="Girlanda M."/>
            <person name="Hayes R.D."/>
            <person name="Keri Z."/>
            <person name="LaButti K."/>
            <person name="Lipzen A."/>
            <person name="Lombard V."/>
            <person name="Magnuson J."/>
            <person name="Maillard F."/>
            <person name="Murat C."/>
            <person name="Nolan M."/>
            <person name="Ohm R.A."/>
            <person name="Pangilinan J."/>
            <person name="Pereira M.F."/>
            <person name="Perotto S."/>
            <person name="Peter M."/>
            <person name="Pfister S."/>
            <person name="Riley R."/>
            <person name="Sitrit Y."/>
            <person name="Stielow J.B."/>
            <person name="Szollosi G."/>
            <person name="Zifcakova L."/>
            <person name="Stursova M."/>
            <person name="Spatafora J.W."/>
            <person name="Tedersoo L."/>
            <person name="Vaario L.M."/>
            <person name="Yamada A."/>
            <person name="Yan M."/>
            <person name="Wang P."/>
            <person name="Xu J."/>
            <person name="Bruns T."/>
            <person name="Baldrian P."/>
            <person name="Vilgalys R."/>
            <person name="Dunand C."/>
            <person name="Henrissat B."/>
            <person name="Grigoriev I.V."/>
            <person name="Hibbett D."/>
            <person name="Nagy L.G."/>
            <person name="Martin F.M."/>
        </authorList>
    </citation>
    <scope>NUCLEOTIDE SEQUENCE</scope>
    <source>
        <strain evidence="1">P2</strain>
    </source>
</reference>
<evidence type="ECO:0000313" key="1">
    <source>
        <dbReference type="EMBL" id="KAF9644111.1"/>
    </source>
</evidence>
<proteinExistence type="predicted"/>
<name>A0ACB6Z3E4_THEGA</name>
<reference evidence="1" key="1">
    <citation type="submission" date="2019-10" db="EMBL/GenBank/DDBJ databases">
        <authorList>
            <consortium name="DOE Joint Genome Institute"/>
            <person name="Kuo A."/>
            <person name="Miyauchi S."/>
            <person name="Kiss E."/>
            <person name="Drula E."/>
            <person name="Kohler A."/>
            <person name="Sanchez-Garcia M."/>
            <person name="Andreopoulos B."/>
            <person name="Barry K.W."/>
            <person name="Bonito G."/>
            <person name="Buee M."/>
            <person name="Carver A."/>
            <person name="Chen C."/>
            <person name="Cichocki N."/>
            <person name="Clum A."/>
            <person name="Culley D."/>
            <person name="Crous P.W."/>
            <person name="Fauchery L."/>
            <person name="Girlanda M."/>
            <person name="Hayes R."/>
            <person name="Keri Z."/>
            <person name="Labutti K."/>
            <person name="Lipzen A."/>
            <person name="Lombard V."/>
            <person name="Magnuson J."/>
            <person name="Maillard F."/>
            <person name="Morin E."/>
            <person name="Murat C."/>
            <person name="Nolan M."/>
            <person name="Ohm R."/>
            <person name="Pangilinan J."/>
            <person name="Pereira M."/>
            <person name="Perotto S."/>
            <person name="Peter M."/>
            <person name="Riley R."/>
            <person name="Sitrit Y."/>
            <person name="Stielow B."/>
            <person name="Szollosi G."/>
            <person name="Zifcakova L."/>
            <person name="Stursova M."/>
            <person name="Spatafora J.W."/>
            <person name="Tedersoo L."/>
            <person name="Vaario L.-M."/>
            <person name="Yamada A."/>
            <person name="Yan M."/>
            <person name="Wang P."/>
            <person name="Xu J."/>
            <person name="Bruns T."/>
            <person name="Baldrian P."/>
            <person name="Vilgalys R."/>
            <person name="Henrissat B."/>
            <person name="Grigoriev I.V."/>
            <person name="Hibbett D."/>
            <person name="Nagy L.G."/>
            <person name="Martin F.M."/>
        </authorList>
    </citation>
    <scope>NUCLEOTIDE SEQUENCE</scope>
    <source>
        <strain evidence="1">P2</strain>
    </source>
</reference>
<comment type="caution">
    <text evidence="1">The sequence shown here is derived from an EMBL/GenBank/DDBJ whole genome shotgun (WGS) entry which is preliminary data.</text>
</comment>
<dbReference type="EMBL" id="MU118160">
    <property type="protein sequence ID" value="KAF9644111.1"/>
    <property type="molecule type" value="Genomic_DNA"/>
</dbReference>
<feature type="non-terminal residue" evidence="1">
    <location>
        <position position="1"/>
    </location>
</feature>
<accession>A0ACB6Z3E4</accession>
<evidence type="ECO:0000313" key="2">
    <source>
        <dbReference type="Proteomes" id="UP000886501"/>
    </source>
</evidence>
<dbReference type="Proteomes" id="UP000886501">
    <property type="component" value="Unassembled WGS sequence"/>
</dbReference>
<gene>
    <name evidence="1" type="ORF">BDM02DRAFT_3122406</name>
</gene>
<protein>
    <submittedName>
        <fullName evidence="1">Uncharacterized protein</fullName>
    </submittedName>
</protein>
<organism evidence="1 2">
    <name type="scientific">Thelephora ganbajun</name>
    <name type="common">Ganba fungus</name>
    <dbReference type="NCBI Taxonomy" id="370292"/>
    <lineage>
        <taxon>Eukaryota</taxon>
        <taxon>Fungi</taxon>
        <taxon>Dikarya</taxon>
        <taxon>Basidiomycota</taxon>
        <taxon>Agaricomycotina</taxon>
        <taxon>Agaricomycetes</taxon>
        <taxon>Thelephorales</taxon>
        <taxon>Thelephoraceae</taxon>
        <taxon>Thelephora</taxon>
    </lineage>
</organism>
<sequence>IDPSSLVSNISPSVVDAPNLSRTFKESGYLTCTTTLAIPTTDGCRYSHLRFMAG</sequence>
<keyword evidence="2" id="KW-1185">Reference proteome</keyword>